<dbReference type="KEGG" id="char:105903755"/>
<dbReference type="CDD" id="cd08393">
    <property type="entry name" value="C2A_SLP-1_2"/>
    <property type="match status" value="1"/>
</dbReference>
<feature type="compositionally biased region" description="Low complexity" evidence="7">
    <location>
        <begin position="650"/>
        <end position="662"/>
    </location>
</feature>
<feature type="region of interest" description="Disordered" evidence="7">
    <location>
        <begin position="1490"/>
        <end position="1645"/>
    </location>
</feature>
<dbReference type="GO" id="GO:0006886">
    <property type="term" value="P:intracellular protein transport"/>
    <property type="evidence" value="ECO:0007669"/>
    <property type="project" value="InterPro"/>
</dbReference>
<dbReference type="RefSeq" id="XP_031439859.1">
    <property type="nucleotide sequence ID" value="XM_031583999.2"/>
</dbReference>
<dbReference type="FunFam" id="2.60.40.150:FF:000006">
    <property type="entry name" value="Synaptotagmin-like 5, isoform CRA_a"/>
    <property type="match status" value="1"/>
</dbReference>
<feature type="compositionally biased region" description="Polar residues" evidence="7">
    <location>
        <begin position="971"/>
        <end position="986"/>
    </location>
</feature>
<feature type="compositionally biased region" description="Low complexity" evidence="7">
    <location>
        <begin position="1561"/>
        <end position="1575"/>
    </location>
</feature>
<evidence type="ECO:0000256" key="4">
    <source>
        <dbReference type="ARBA" id="ARBA00022737"/>
    </source>
</evidence>
<evidence type="ECO:0000256" key="3">
    <source>
        <dbReference type="ARBA" id="ARBA00022483"/>
    </source>
</evidence>
<dbReference type="GO" id="GO:0070382">
    <property type="term" value="C:exocytic vesicle"/>
    <property type="evidence" value="ECO:0007669"/>
    <property type="project" value="TreeGrafter"/>
</dbReference>
<evidence type="ECO:0000259" key="8">
    <source>
        <dbReference type="PROSITE" id="PS50004"/>
    </source>
</evidence>
<feature type="compositionally biased region" description="Basic and acidic residues" evidence="7">
    <location>
        <begin position="270"/>
        <end position="281"/>
    </location>
</feature>
<feature type="region of interest" description="Disordered" evidence="7">
    <location>
        <begin position="734"/>
        <end position="1004"/>
    </location>
</feature>
<feature type="compositionally biased region" description="Basic and acidic residues" evidence="7">
    <location>
        <begin position="987"/>
        <end position="1004"/>
    </location>
</feature>
<dbReference type="PANTHER" id="PTHR45716">
    <property type="entry name" value="BITESIZE, ISOFORM I"/>
    <property type="match status" value="1"/>
</dbReference>
<evidence type="ECO:0000256" key="2">
    <source>
        <dbReference type="ARBA" id="ARBA00022475"/>
    </source>
</evidence>
<dbReference type="InterPro" id="IPR035892">
    <property type="entry name" value="C2_domain_sf"/>
</dbReference>
<organism evidence="10 11">
    <name type="scientific">Clupea harengus</name>
    <name type="common">Atlantic herring</name>
    <dbReference type="NCBI Taxonomy" id="7950"/>
    <lineage>
        <taxon>Eukaryota</taxon>
        <taxon>Metazoa</taxon>
        <taxon>Chordata</taxon>
        <taxon>Craniata</taxon>
        <taxon>Vertebrata</taxon>
        <taxon>Euteleostomi</taxon>
        <taxon>Actinopterygii</taxon>
        <taxon>Neopterygii</taxon>
        <taxon>Teleostei</taxon>
        <taxon>Clupei</taxon>
        <taxon>Clupeiformes</taxon>
        <taxon>Clupeoidei</taxon>
        <taxon>Clupeidae</taxon>
        <taxon>Clupea</taxon>
    </lineage>
</organism>
<proteinExistence type="predicted"/>
<feature type="region of interest" description="Disordered" evidence="7">
    <location>
        <begin position="151"/>
        <end position="691"/>
    </location>
</feature>
<comment type="subcellular location">
    <subcellularLocation>
        <location evidence="1">Cell membrane</location>
    </subcellularLocation>
</comment>
<feature type="compositionally biased region" description="Polar residues" evidence="7">
    <location>
        <begin position="530"/>
        <end position="542"/>
    </location>
</feature>
<feature type="compositionally biased region" description="Polar residues" evidence="7">
    <location>
        <begin position="734"/>
        <end position="789"/>
    </location>
</feature>
<dbReference type="CTD" id="572466"/>
<feature type="compositionally biased region" description="Basic and acidic residues" evidence="7">
    <location>
        <begin position="289"/>
        <end position="300"/>
    </location>
</feature>
<feature type="compositionally biased region" description="Acidic residues" evidence="7">
    <location>
        <begin position="599"/>
        <end position="615"/>
    </location>
</feature>
<feature type="compositionally biased region" description="Basic and acidic residues" evidence="7">
    <location>
        <begin position="310"/>
        <end position="321"/>
    </location>
</feature>
<dbReference type="GO" id="GO:0042043">
    <property type="term" value="F:neurexin family protein binding"/>
    <property type="evidence" value="ECO:0007669"/>
    <property type="project" value="TreeGrafter"/>
</dbReference>
<dbReference type="Proteomes" id="UP000515152">
    <property type="component" value="Chromosome 17"/>
</dbReference>
<feature type="compositionally biased region" description="Basic and acidic residues" evidence="7">
    <location>
        <begin position="835"/>
        <end position="850"/>
    </location>
</feature>
<feature type="compositionally biased region" description="Basic and acidic residues" evidence="7">
    <location>
        <begin position="946"/>
        <end position="956"/>
    </location>
</feature>
<feature type="compositionally biased region" description="Low complexity" evidence="7">
    <location>
        <begin position="216"/>
        <end position="239"/>
    </location>
</feature>
<protein>
    <recommendedName>
        <fullName evidence="6">Synaptotagmin-like protein 2</fullName>
    </recommendedName>
</protein>
<dbReference type="SMART" id="SM00239">
    <property type="entry name" value="C2"/>
    <property type="match status" value="2"/>
</dbReference>
<dbReference type="PROSITE" id="PS50004">
    <property type="entry name" value="C2"/>
    <property type="match status" value="2"/>
</dbReference>
<dbReference type="GO" id="GO:0006887">
    <property type="term" value="P:exocytosis"/>
    <property type="evidence" value="ECO:0007669"/>
    <property type="project" value="UniProtKB-KW"/>
</dbReference>
<feature type="compositionally biased region" description="Polar residues" evidence="7">
    <location>
        <begin position="1052"/>
        <end position="1066"/>
    </location>
</feature>
<keyword evidence="2" id="KW-1003">Cell membrane</keyword>
<evidence type="ECO:0000256" key="6">
    <source>
        <dbReference type="ARBA" id="ARBA00072164"/>
    </source>
</evidence>
<feature type="compositionally biased region" description="Polar residues" evidence="7">
    <location>
        <begin position="672"/>
        <end position="691"/>
    </location>
</feature>
<feature type="compositionally biased region" description="Polar residues" evidence="7">
    <location>
        <begin position="897"/>
        <end position="914"/>
    </location>
</feature>
<evidence type="ECO:0000313" key="10">
    <source>
        <dbReference type="Proteomes" id="UP000515152"/>
    </source>
</evidence>
<dbReference type="Pfam" id="PF00168">
    <property type="entry name" value="C2"/>
    <property type="match status" value="2"/>
</dbReference>
<feature type="domain" description="C2" evidence="8">
    <location>
        <begin position="1725"/>
        <end position="1847"/>
    </location>
</feature>
<evidence type="ECO:0000256" key="7">
    <source>
        <dbReference type="SAM" id="MobiDB-lite"/>
    </source>
</evidence>
<feature type="compositionally biased region" description="Acidic residues" evidence="7">
    <location>
        <begin position="1582"/>
        <end position="1593"/>
    </location>
</feature>
<name>A0A6P8GLS8_CLUHA</name>
<feature type="domain" description="RabBD" evidence="9">
    <location>
        <begin position="1"/>
        <end position="57"/>
    </location>
</feature>
<feature type="region of interest" description="Disordered" evidence="7">
    <location>
        <begin position="1665"/>
        <end position="1684"/>
    </location>
</feature>
<feature type="compositionally biased region" description="Basic and acidic residues" evidence="7">
    <location>
        <begin position="81"/>
        <end position="95"/>
    </location>
</feature>
<keyword evidence="3" id="KW-0268">Exocytosis</keyword>
<dbReference type="OrthoDB" id="195679at2759"/>
<reference evidence="11 12" key="1">
    <citation type="submission" date="2025-04" db="UniProtKB">
        <authorList>
            <consortium name="RefSeq"/>
        </authorList>
    </citation>
    <scope>IDENTIFICATION</scope>
</reference>
<feature type="compositionally biased region" description="Polar residues" evidence="7">
    <location>
        <begin position="406"/>
        <end position="416"/>
    </location>
</feature>
<feature type="region of interest" description="Disordered" evidence="7">
    <location>
        <begin position="1200"/>
        <end position="1478"/>
    </location>
</feature>
<evidence type="ECO:0000259" key="9">
    <source>
        <dbReference type="PROSITE" id="PS50916"/>
    </source>
</evidence>
<feature type="compositionally biased region" description="Basic and acidic residues" evidence="7">
    <location>
        <begin position="1321"/>
        <end position="1340"/>
    </location>
</feature>
<feature type="compositionally biased region" description="Basic and acidic residues" evidence="7">
    <location>
        <begin position="440"/>
        <end position="480"/>
    </location>
</feature>
<dbReference type="CDD" id="cd04020">
    <property type="entry name" value="C2B_SLP_1-2-3-4"/>
    <property type="match status" value="1"/>
</dbReference>
<dbReference type="InterPro" id="IPR010911">
    <property type="entry name" value="Rab_BD"/>
</dbReference>
<dbReference type="Gene3D" id="2.60.40.150">
    <property type="entry name" value="C2 domain"/>
    <property type="match status" value="2"/>
</dbReference>
<evidence type="ECO:0000313" key="12">
    <source>
        <dbReference type="RefSeq" id="XP_031439859.1"/>
    </source>
</evidence>
<sequence length="2027" mass="225909">MIDLSYLTEEEQGAIMTVLKRDAELKKAEEERIKQLQFVPTEESQLKYMTGEWFYAVKSQRHQDRIHGSEIIWASMRQKKPDFTRSMEKPRRSSGVDDVIATPRPPPQQPVETQEQKDRRSESLTSEAQQETLRLALRSPKLRHNPFNNLQVEIDTERPSPQLPNGTQGSSETHKQEIPPSQTAQRELLGEAKAEEPVAPVKRPAPVPRKRTKLPRTQSSRTDSSGSGVTTSTTSTTRGILKQASSCSSVDSHQRSEPSGAEAAQESEPVEVKAAVEGRKEEEEEVEEDTHMERREEGKRHFVPVPAEDIPEKRQKSEEMTQQHTATSRSDGGHQRETTSRSDEGHQRETTSRSDGGHLRETTSRSDEGHQRETPPQTSRSKHDAGRSLGLSVFTCPEESGGKAQQLFSPAGSRSTRPAWPPTSDQPLREKVAPQNTPHRWRDSSAERTPLRRHDPDIRAKDTNTDSPKAAEDTLHESKRSFLPPALDVVEKPADIERSKSPVAPVAASQPSKLTEEEGNSIAKVLEWFNRSTDSSNRQDTDSVQDLEETKDDITDSEEEAKPTVSKPSGNVYAIIPRQEKPKEKKKLFPDDVCLGEEQSVDLSDEAPEPSDSEIEGPTITVRPFQPGQSRDSTHQLHPPVRAVVKPETSSQPHQSSQSPLQTEATFKPQRSVRSPVQTEATFQSQRSIQSPVQTEATFQSQCSVQSPVQTEATFQSQRYIQSPVQTEATFQSQRSVQSPVQTEATFQSQRSVQSPVQTEATFQSQRHIQSPLQTERTMVTNRTTNQSKHPIRSAVKTEINYQPRRAANSTPNKEMTVQTVPPPVQTHPPVHSVRKTDTVFKAEQHRPDTQRQGPARLEDVRVLRGEAEAGGSTRQDPGVEAGGGIRQDPRGEAVGNTRQDPRVSQQQDRQTSGQDEKPKIANLKSFWERGNSGPKILISRTNLNTEKKSKPDRQLDIGQAVREQVEEPQKSVQNFEIRSMSTSLKPRNEEKSHRKQAVELRAQEQDVEDTLIKQKYMNVEVEDENVPESASSTQGSEMFEVSSRVEKDVTSSEVKSPPFSLSTSRFAKKVSEEAMKYPRTASEPPVPLTRSAPAPKAEDGEEETPPESRSLSRTSTPVLPSSPVLPAKQNTQHLENRRQRLRKLKSFWESEVSGPKFSSSPPSTLNKRFTKSAFDLRSTGLGSNDDFDDDSGEHSFSILTLKDKSEKPSPGDTNFKSLKNFWAGSPSVQARPKSPTSEYRLDRSKSPPAKLHETAGAPQSDCTPQGRSQPNPTYSSRGTDEVLEKACGRSREESWHSKASSANREKEHPSSPSLKTRHRGKDEGGTGKDSRRGSVDSRAGRSNHRATGAEPEQRKAVPHQSRRNSEQVSLSSALALKNRSGQPCRTSTGNLNERAGGLRKATSMYSLAFREDQDQTPPEPPKKSQEFSPAKGKKMQEFGLSFSKKVPEVGKSRERVNERRPSRTSEDPEWQQPLARSFIPRDFQHYLGIPERTGTAPAPEPRDEVCTSFSATSQPDCEWSHGGGPVRSSTPVGPEEVGGRRGSLGPRPSYGVRANDEFSQESPRSSASESWTSSRKNSKCDEEEEEEEEEDGPVQRALRRAAARPAFTKSLEDITAVRGPEKESEKASIFMHSSGDASPGASTLASSFADTDHLRKMSKSVPSFLGEDAEDDSDSSVVSSQSGTAHRAGVALTNFSGSSGMASVSSVSGSVMSVCSGDFGGVEVQGTIQFTLNYVQKLKEFHIFVVQCKNLAGVDPKKSRSDPYVKSYLIPDKAGLGKRKTSVKKRTINPLFNEILRYRVRMDYLKSQVLNLSVWHHDTFGKNSFLGEVEMDLSVWDFRNTQMNYMSLKARTTSSTQPTEYRGEMKLAVRYLPQMSYSKTPSNSGEVHIWVKECKNLPLVRGATIDPYVKCFMLPDTSRKSRQKTRVLKRTDCPVFNHTMVYDGFQPEDLREACVELTVWDRDRLASHLLGGLRLGLGTGKSYSTLVDWMDSTAQEVALWERMMDSPTEWVEDVMPLRVLMTHANK</sequence>
<feature type="compositionally biased region" description="Basic and acidic residues" evidence="7">
    <location>
        <begin position="857"/>
        <end position="868"/>
    </location>
</feature>
<keyword evidence="4" id="KW-0677">Repeat</keyword>
<feature type="compositionally biased region" description="Low complexity" evidence="7">
    <location>
        <begin position="1112"/>
        <end position="1127"/>
    </location>
</feature>
<dbReference type="GO" id="GO:0031267">
    <property type="term" value="F:small GTPase binding"/>
    <property type="evidence" value="ECO:0007669"/>
    <property type="project" value="InterPro"/>
</dbReference>
<evidence type="ECO:0000256" key="1">
    <source>
        <dbReference type="ARBA" id="ARBA00004236"/>
    </source>
</evidence>
<dbReference type="PANTHER" id="PTHR45716:SF5">
    <property type="entry name" value="SYNAPTOTAGMIN-LIKE PROTEIN 2"/>
    <property type="match status" value="1"/>
</dbReference>
<dbReference type="GO" id="GO:0005886">
    <property type="term" value="C:plasma membrane"/>
    <property type="evidence" value="ECO:0007669"/>
    <property type="project" value="UniProtKB-SubCell"/>
</dbReference>
<feature type="domain" description="C2" evidence="8">
    <location>
        <begin position="1862"/>
        <end position="1991"/>
    </location>
</feature>
<dbReference type="PROSITE" id="PS50916">
    <property type="entry name" value="RABBD"/>
    <property type="match status" value="1"/>
</dbReference>
<dbReference type="InterPro" id="IPR043567">
    <property type="entry name" value="SYTL1-5_C2B"/>
</dbReference>
<dbReference type="RefSeq" id="XP_031439858.1">
    <property type="nucleotide sequence ID" value="XM_031583998.2"/>
</dbReference>
<dbReference type="Gene3D" id="6.10.250.3000">
    <property type="match status" value="1"/>
</dbReference>
<feature type="compositionally biased region" description="Polar residues" evidence="7">
    <location>
        <begin position="1380"/>
        <end position="1392"/>
    </location>
</feature>
<keyword evidence="5" id="KW-0472">Membrane</keyword>
<accession>A0A6P8GLS8</accession>
<feature type="compositionally biased region" description="Basic and acidic residues" evidence="7">
    <location>
        <begin position="1240"/>
        <end position="1254"/>
    </location>
</feature>
<evidence type="ECO:0000256" key="5">
    <source>
        <dbReference type="ARBA" id="ARBA00023136"/>
    </source>
</evidence>
<dbReference type="GeneID" id="105903755"/>
<feature type="region of interest" description="Disordered" evidence="7">
    <location>
        <begin position="81"/>
        <end position="130"/>
    </location>
</feature>
<feature type="compositionally biased region" description="Acidic residues" evidence="7">
    <location>
        <begin position="543"/>
        <end position="559"/>
    </location>
</feature>
<dbReference type="InterPro" id="IPR000008">
    <property type="entry name" value="C2_dom"/>
</dbReference>
<feature type="region of interest" description="Disordered" evidence="7">
    <location>
        <begin position="1019"/>
        <end position="1141"/>
    </location>
</feature>
<evidence type="ECO:0000313" key="11">
    <source>
        <dbReference type="RefSeq" id="XP_031439858.1"/>
    </source>
</evidence>
<feature type="compositionally biased region" description="Basic and acidic residues" evidence="7">
    <location>
        <begin position="1279"/>
        <end position="1297"/>
    </location>
</feature>
<feature type="compositionally biased region" description="Basic and acidic residues" evidence="7">
    <location>
        <begin position="331"/>
        <end position="373"/>
    </location>
</feature>
<feature type="compositionally biased region" description="Basic and acidic residues" evidence="7">
    <location>
        <begin position="578"/>
        <end position="590"/>
    </location>
</feature>
<keyword evidence="10" id="KW-1185">Reference proteome</keyword>
<dbReference type="FunFam" id="2.60.40.150:FF:000040">
    <property type="entry name" value="synaptotagmin-like protein 2 isoform X2"/>
    <property type="match status" value="1"/>
</dbReference>
<feature type="compositionally biased region" description="Basic and acidic residues" evidence="7">
    <location>
        <begin position="489"/>
        <end position="500"/>
    </location>
</feature>
<dbReference type="SUPFAM" id="SSF49562">
    <property type="entry name" value="C2 domain (Calcium/lipid-binding domain, CaLB)"/>
    <property type="match status" value="2"/>
</dbReference>
<gene>
    <name evidence="11 12" type="primary">sytl2b</name>
</gene>
<feature type="compositionally biased region" description="Basic and acidic residues" evidence="7">
    <location>
        <begin position="1446"/>
        <end position="1467"/>
    </location>
</feature>
<feature type="compositionally biased region" description="Polar residues" evidence="7">
    <location>
        <begin position="1261"/>
        <end position="1278"/>
    </location>
</feature>